<organism evidence="1 2">
    <name type="scientific">Kibdelosporangium lantanae</name>
    <dbReference type="NCBI Taxonomy" id="1497396"/>
    <lineage>
        <taxon>Bacteria</taxon>
        <taxon>Bacillati</taxon>
        <taxon>Actinomycetota</taxon>
        <taxon>Actinomycetes</taxon>
        <taxon>Pseudonocardiales</taxon>
        <taxon>Pseudonocardiaceae</taxon>
        <taxon>Kibdelosporangium</taxon>
    </lineage>
</organism>
<protein>
    <submittedName>
        <fullName evidence="1">Uncharacterized protein</fullName>
    </submittedName>
</protein>
<sequence length="49" mass="5740">MNQLITAEFRKIRDTNLVDITQKCHPRTLRQMKWANAMLKTLSPQVLVS</sequence>
<proteinExistence type="predicted"/>
<keyword evidence="2" id="KW-1185">Reference proteome</keyword>
<comment type="caution">
    <text evidence="1">The sequence shown here is derived from an EMBL/GenBank/DDBJ whole genome shotgun (WGS) entry which is preliminary data.</text>
</comment>
<dbReference type="Proteomes" id="UP001597045">
    <property type="component" value="Unassembled WGS sequence"/>
</dbReference>
<name>A0ABW3M6X1_9PSEU</name>
<evidence type="ECO:0000313" key="1">
    <source>
        <dbReference type="EMBL" id="MFD1045821.1"/>
    </source>
</evidence>
<dbReference type="EMBL" id="JBHTIS010000424">
    <property type="protein sequence ID" value="MFD1045821.1"/>
    <property type="molecule type" value="Genomic_DNA"/>
</dbReference>
<gene>
    <name evidence="1" type="ORF">ACFQ1S_09735</name>
</gene>
<reference evidence="2" key="1">
    <citation type="journal article" date="2019" name="Int. J. Syst. Evol. Microbiol.">
        <title>The Global Catalogue of Microorganisms (GCM) 10K type strain sequencing project: providing services to taxonomists for standard genome sequencing and annotation.</title>
        <authorList>
            <consortium name="The Broad Institute Genomics Platform"/>
            <consortium name="The Broad Institute Genome Sequencing Center for Infectious Disease"/>
            <person name="Wu L."/>
            <person name="Ma J."/>
        </authorList>
    </citation>
    <scope>NUCLEOTIDE SEQUENCE [LARGE SCALE GENOMIC DNA]</scope>
    <source>
        <strain evidence="2">JCM 31486</strain>
    </source>
</reference>
<evidence type="ECO:0000313" key="2">
    <source>
        <dbReference type="Proteomes" id="UP001597045"/>
    </source>
</evidence>
<accession>A0ABW3M6X1</accession>